<dbReference type="SUPFAM" id="SSF47384">
    <property type="entry name" value="Homodimeric domain of signal transducing histidine kinase"/>
    <property type="match status" value="1"/>
</dbReference>
<proteinExistence type="predicted"/>
<dbReference type="CDD" id="cd19410">
    <property type="entry name" value="HK9-like_sensor"/>
    <property type="match status" value="1"/>
</dbReference>
<evidence type="ECO:0000256" key="1">
    <source>
        <dbReference type="ARBA" id="ARBA00000085"/>
    </source>
</evidence>
<dbReference type="FunFam" id="3.30.565.10:FF:000006">
    <property type="entry name" value="Sensor histidine kinase WalK"/>
    <property type="match status" value="1"/>
</dbReference>
<keyword evidence="6" id="KW-0812">Transmembrane</keyword>
<dbReference type="InterPro" id="IPR004358">
    <property type="entry name" value="Sig_transdc_His_kin-like_C"/>
</dbReference>
<dbReference type="RefSeq" id="WP_254090881.1">
    <property type="nucleotide sequence ID" value="NZ_JAHESC010000018.1"/>
</dbReference>
<evidence type="ECO:0000256" key="3">
    <source>
        <dbReference type="ARBA" id="ARBA00022553"/>
    </source>
</evidence>
<dbReference type="Pfam" id="PF02518">
    <property type="entry name" value="HATPase_c"/>
    <property type="match status" value="1"/>
</dbReference>
<organism evidence="8 9">
    <name type="scientific">Dawidia soli</name>
    <dbReference type="NCBI Taxonomy" id="2782352"/>
    <lineage>
        <taxon>Bacteria</taxon>
        <taxon>Pseudomonadati</taxon>
        <taxon>Bacteroidota</taxon>
        <taxon>Cytophagia</taxon>
        <taxon>Cytophagales</taxon>
        <taxon>Chryseotaleaceae</taxon>
        <taxon>Dawidia</taxon>
    </lineage>
</organism>
<dbReference type="SMART" id="SM00387">
    <property type="entry name" value="HATPase_c"/>
    <property type="match status" value="1"/>
</dbReference>
<evidence type="ECO:0000259" key="7">
    <source>
        <dbReference type="PROSITE" id="PS50109"/>
    </source>
</evidence>
<dbReference type="PANTHER" id="PTHR42878:SF15">
    <property type="entry name" value="BACTERIOPHYTOCHROME"/>
    <property type="match status" value="1"/>
</dbReference>
<dbReference type="InterPro" id="IPR005467">
    <property type="entry name" value="His_kinase_dom"/>
</dbReference>
<dbReference type="SMART" id="SM00388">
    <property type="entry name" value="HisKA"/>
    <property type="match status" value="1"/>
</dbReference>
<dbReference type="Proteomes" id="UP001319180">
    <property type="component" value="Unassembled WGS sequence"/>
</dbReference>
<comment type="caution">
    <text evidence="8">The sequence shown here is derived from an EMBL/GenBank/DDBJ whole genome shotgun (WGS) entry which is preliminary data.</text>
</comment>
<sequence length="444" mass="49668">MKFYVEKKVIAGFIITISILISLGVYAHINNRALLSASREVSHLNDILYHLERTLALAADMETGARGFALTQDPALLAPYERGADETNAHIAYLLAGNGRDNGTKRRILRIQALLEQKRQFSASLIEHSATRAARSKAVLDNMIMDSIRRAVTSLQYQKTQRLHQCKSEMSQRIWHGDVAFISLLGTTVLILAVVFSAVQIQRAGRSRAEERAALLHGELEAFTYSVSHDLRAPLRSIHGYSQILQEEHGEKLDAGGRRIADTIMKNAQKMGRLIDDLLDFSHVGRSTLHPGKVNMHDLVEDVLAEVNQKKSETLQIHVDTLPPAMADISLIRLAWTNLISNAIKYSSKKEFPQVWISAFETGTEIVYSIRDNGVGFDMQYVHKLFGVFQRLHREDEFEGTGVGLALVSRIVARHGGRVWAEAAPDRGATFYFSLPHTVNPNDR</sequence>
<evidence type="ECO:0000256" key="2">
    <source>
        <dbReference type="ARBA" id="ARBA00012438"/>
    </source>
</evidence>
<dbReference type="GO" id="GO:0030295">
    <property type="term" value="F:protein kinase activator activity"/>
    <property type="evidence" value="ECO:0007669"/>
    <property type="project" value="TreeGrafter"/>
</dbReference>
<name>A0AAP2GHX9_9BACT</name>
<dbReference type="AlphaFoldDB" id="A0AAP2GHX9"/>
<feature type="domain" description="Histidine kinase" evidence="7">
    <location>
        <begin position="226"/>
        <end position="439"/>
    </location>
</feature>
<protein>
    <recommendedName>
        <fullName evidence="2">histidine kinase</fullName>
        <ecNumber evidence="2">2.7.13.3</ecNumber>
    </recommendedName>
</protein>
<dbReference type="Pfam" id="PF00512">
    <property type="entry name" value="HisKA"/>
    <property type="match status" value="1"/>
</dbReference>
<dbReference type="InterPro" id="IPR003661">
    <property type="entry name" value="HisK_dim/P_dom"/>
</dbReference>
<keyword evidence="5" id="KW-0418">Kinase</keyword>
<dbReference type="InterPro" id="IPR007891">
    <property type="entry name" value="CHASE3"/>
</dbReference>
<keyword evidence="4" id="KW-0808">Transferase</keyword>
<dbReference type="Gene3D" id="3.30.565.10">
    <property type="entry name" value="Histidine kinase-like ATPase, C-terminal domain"/>
    <property type="match status" value="1"/>
</dbReference>
<accession>A0AAP2GHX9</accession>
<dbReference type="GO" id="GO:0000156">
    <property type="term" value="F:phosphorelay response regulator activity"/>
    <property type="evidence" value="ECO:0007669"/>
    <property type="project" value="TreeGrafter"/>
</dbReference>
<evidence type="ECO:0000256" key="5">
    <source>
        <dbReference type="ARBA" id="ARBA00022777"/>
    </source>
</evidence>
<evidence type="ECO:0000313" key="9">
    <source>
        <dbReference type="Proteomes" id="UP001319180"/>
    </source>
</evidence>
<dbReference type="GO" id="GO:0007234">
    <property type="term" value="P:osmosensory signaling via phosphorelay pathway"/>
    <property type="evidence" value="ECO:0007669"/>
    <property type="project" value="TreeGrafter"/>
</dbReference>
<dbReference type="PANTHER" id="PTHR42878">
    <property type="entry name" value="TWO-COMPONENT HISTIDINE KINASE"/>
    <property type="match status" value="1"/>
</dbReference>
<comment type="catalytic activity">
    <reaction evidence="1">
        <text>ATP + protein L-histidine = ADP + protein N-phospho-L-histidine.</text>
        <dbReference type="EC" id="2.7.13.3"/>
    </reaction>
</comment>
<dbReference type="InterPro" id="IPR050351">
    <property type="entry name" value="BphY/WalK/GraS-like"/>
</dbReference>
<dbReference type="SUPFAM" id="SSF55874">
    <property type="entry name" value="ATPase domain of HSP90 chaperone/DNA topoisomerase II/histidine kinase"/>
    <property type="match status" value="1"/>
</dbReference>
<evidence type="ECO:0000256" key="6">
    <source>
        <dbReference type="SAM" id="Phobius"/>
    </source>
</evidence>
<keyword evidence="6" id="KW-0472">Membrane</keyword>
<dbReference type="InterPro" id="IPR003594">
    <property type="entry name" value="HATPase_dom"/>
</dbReference>
<dbReference type="EMBL" id="JAHESC010000018">
    <property type="protein sequence ID" value="MBT1687651.1"/>
    <property type="molecule type" value="Genomic_DNA"/>
</dbReference>
<dbReference type="GO" id="GO:0000155">
    <property type="term" value="F:phosphorelay sensor kinase activity"/>
    <property type="evidence" value="ECO:0007669"/>
    <property type="project" value="InterPro"/>
</dbReference>
<keyword evidence="3" id="KW-0597">Phosphoprotein</keyword>
<gene>
    <name evidence="8" type="ORF">KK078_13855</name>
</gene>
<keyword evidence="9" id="KW-1185">Reference proteome</keyword>
<dbReference type="Pfam" id="PF05227">
    <property type="entry name" value="CHASE3"/>
    <property type="match status" value="1"/>
</dbReference>
<dbReference type="InterPro" id="IPR036890">
    <property type="entry name" value="HATPase_C_sf"/>
</dbReference>
<dbReference type="PRINTS" id="PR00344">
    <property type="entry name" value="BCTRLSENSOR"/>
</dbReference>
<evidence type="ECO:0000256" key="4">
    <source>
        <dbReference type="ARBA" id="ARBA00022679"/>
    </source>
</evidence>
<dbReference type="Gene3D" id="1.10.287.130">
    <property type="match status" value="1"/>
</dbReference>
<keyword evidence="6" id="KW-1133">Transmembrane helix</keyword>
<dbReference type="CDD" id="cd00082">
    <property type="entry name" value="HisKA"/>
    <property type="match status" value="1"/>
</dbReference>
<dbReference type="InterPro" id="IPR036097">
    <property type="entry name" value="HisK_dim/P_sf"/>
</dbReference>
<feature type="transmembrane region" description="Helical" evidence="6">
    <location>
        <begin position="179"/>
        <end position="199"/>
    </location>
</feature>
<dbReference type="PROSITE" id="PS50109">
    <property type="entry name" value="HIS_KIN"/>
    <property type="match status" value="1"/>
</dbReference>
<evidence type="ECO:0000313" key="8">
    <source>
        <dbReference type="EMBL" id="MBT1687651.1"/>
    </source>
</evidence>
<reference evidence="8 9" key="1">
    <citation type="submission" date="2021-05" db="EMBL/GenBank/DDBJ databases">
        <title>A Polyphasic approach of four new species of the genus Ohtaekwangia: Ohtaekwangia histidinii sp. nov., Ohtaekwangia cretensis sp. nov., Ohtaekwangia indiensis sp. nov., Ohtaekwangia reichenbachii sp. nov. from diverse environment.</title>
        <authorList>
            <person name="Octaviana S."/>
        </authorList>
    </citation>
    <scope>NUCLEOTIDE SEQUENCE [LARGE SCALE GENOMIC DNA]</scope>
    <source>
        <strain evidence="8 9">PWU37</strain>
    </source>
</reference>
<feature type="transmembrane region" description="Helical" evidence="6">
    <location>
        <begin position="9"/>
        <end position="29"/>
    </location>
</feature>
<dbReference type="EC" id="2.7.13.3" evidence="2"/>